<protein>
    <submittedName>
        <fullName evidence="1">Uncharacterized protein</fullName>
    </submittedName>
</protein>
<dbReference type="RefSeq" id="WP_055155347.1">
    <property type="nucleotide sequence ID" value="NZ_CYZU01000099.1"/>
</dbReference>
<accession>A0A174N137</accession>
<dbReference type="AlphaFoldDB" id="A0A174N137"/>
<evidence type="ECO:0000313" key="2">
    <source>
        <dbReference type="Proteomes" id="UP000095544"/>
    </source>
</evidence>
<organism evidence="1 2">
    <name type="scientific">Faecalicatena contorta</name>
    <dbReference type="NCBI Taxonomy" id="39482"/>
    <lineage>
        <taxon>Bacteria</taxon>
        <taxon>Bacillati</taxon>
        <taxon>Bacillota</taxon>
        <taxon>Clostridia</taxon>
        <taxon>Lachnospirales</taxon>
        <taxon>Lachnospiraceae</taxon>
        <taxon>Faecalicatena</taxon>
    </lineage>
</organism>
<reference evidence="1 2" key="1">
    <citation type="submission" date="2015-09" db="EMBL/GenBank/DDBJ databases">
        <authorList>
            <consortium name="Pathogen Informatics"/>
        </authorList>
    </citation>
    <scope>NUCLEOTIDE SEQUENCE [LARGE SCALE GENOMIC DNA]</scope>
    <source>
        <strain evidence="1 2">2789STDY5834876</strain>
    </source>
</reference>
<name>A0A174N137_9FIRM</name>
<dbReference type="Proteomes" id="UP000095544">
    <property type="component" value="Unassembled WGS sequence"/>
</dbReference>
<dbReference type="STRING" id="39482.ERS852491_05073"/>
<proteinExistence type="predicted"/>
<sequence length="98" mass="11749">MKIIIDLDDEQEAMSFPASTIYRKLCDEYYKQIALQNKLNYWSAQTSCDSCARELYAQIKGRKPNVKNLILTYSDAEECFKLFKCFFDIWYMEFNRCH</sequence>
<gene>
    <name evidence="1" type="ORF">ERS852491_05073</name>
</gene>
<evidence type="ECO:0000313" key="1">
    <source>
        <dbReference type="EMBL" id="CUP40617.1"/>
    </source>
</evidence>
<dbReference type="EMBL" id="CYZU01000099">
    <property type="protein sequence ID" value="CUP40617.1"/>
    <property type="molecule type" value="Genomic_DNA"/>
</dbReference>